<dbReference type="EMBL" id="QBLH01003521">
    <property type="protein sequence ID" value="TGZ37648.1"/>
    <property type="molecule type" value="Genomic_DNA"/>
</dbReference>
<dbReference type="AlphaFoldDB" id="A0A4S2JTF9"/>
<accession>A0A4S2JTF9</accession>
<proteinExistence type="predicted"/>
<keyword evidence="2" id="KW-1185">Reference proteome</keyword>
<sequence length="65" mass="7554">MPHYDLKICEKPYNVGRLREICFVFLFSNKTVAYRCSAISKLSVIHDTQADLSKRSIRDGMDNEE</sequence>
<reference evidence="1 2" key="1">
    <citation type="journal article" date="2019" name="Philos. Trans. R. Soc. Lond., B, Biol. Sci.">
        <title>Ant behaviour and brain gene expression of defending hosts depend on the ecological success of the intruding social parasite.</title>
        <authorList>
            <person name="Kaur R."/>
            <person name="Stoldt M."/>
            <person name="Jongepier E."/>
            <person name="Feldmeyer B."/>
            <person name="Menzel F."/>
            <person name="Bornberg-Bauer E."/>
            <person name="Foitzik S."/>
        </authorList>
    </citation>
    <scope>NUCLEOTIDE SEQUENCE [LARGE SCALE GENOMIC DNA]</scope>
    <source>
        <tissue evidence="1">Whole body</tissue>
    </source>
</reference>
<evidence type="ECO:0000313" key="2">
    <source>
        <dbReference type="Proteomes" id="UP000310200"/>
    </source>
</evidence>
<comment type="caution">
    <text evidence="1">The sequence shown here is derived from an EMBL/GenBank/DDBJ whole genome shotgun (WGS) entry which is preliminary data.</text>
</comment>
<name>A0A4S2JTF9_9HYME</name>
<protein>
    <submittedName>
        <fullName evidence="1">Uncharacterized protein</fullName>
    </submittedName>
</protein>
<dbReference type="Proteomes" id="UP000310200">
    <property type="component" value="Unassembled WGS sequence"/>
</dbReference>
<organism evidence="1 2">
    <name type="scientific">Temnothorax longispinosus</name>
    <dbReference type="NCBI Taxonomy" id="300112"/>
    <lineage>
        <taxon>Eukaryota</taxon>
        <taxon>Metazoa</taxon>
        <taxon>Ecdysozoa</taxon>
        <taxon>Arthropoda</taxon>
        <taxon>Hexapoda</taxon>
        <taxon>Insecta</taxon>
        <taxon>Pterygota</taxon>
        <taxon>Neoptera</taxon>
        <taxon>Endopterygota</taxon>
        <taxon>Hymenoptera</taxon>
        <taxon>Apocrita</taxon>
        <taxon>Aculeata</taxon>
        <taxon>Formicoidea</taxon>
        <taxon>Formicidae</taxon>
        <taxon>Myrmicinae</taxon>
        <taxon>Temnothorax</taxon>
    </lineage>
</organism>
<gene>
    <name evidence="1" type="ORF">DBV15_03323</name>
</gene>
<evidence type="ECO:0000313" key="1">
    <source>
        <dbReference type="EMBL" id="TGZ37648.1"/>
    </source>
</evidence>